<dbReference type="Gene3D" id="2.40.160.200">
    <property type="entry name" value="LURP1-related"/>
    <property type="match status" value="1"/>
</dbReference>
<evidence type="ECO:0000313" key="3">
    <source>
        <dbReference type="Proteomes" id="UP000226192"/>
    </source>
</evidence>
<keyword evidence="3" id="KW-1185">Reference proteome</keyword>
<gene>
    <name evidence="2" type="ORF">CDD81_322</name>
</gene>
<dbReference type="Pfam" id="PF04525">
    <property type="entry name" value="LOR"/>
    <property type="match status" value="1"/>
</dbReference>
<comment type="caution">
    <text evidence="2">The sequence shown here is derived from an EMBL/GenBank/DDBJ whole genome shotgun (WGS) entry which is preliminary data.</text>
</comment>
<dbReference type="PANTHER" id="PTHR31087:SF161">
    <property type="entry name" value="TUBBY C 2 FAMILY PROTEIN"/>
    <property type="match status" value="1"/>
</dbReference>
<accession>A0A2C5XW32</accession>
<dbReference type="SUPFAM" id="SSF54518">
    <property type="entry name" value="Tubby C-terminal domain-like"/>
    <property type="match status" value="1"/>
</dbReference>
<dbReference type="PANTHER" id="PTHR31087">
    <property type="match status" value="1"/>
</dbReference>
<organism evidence="2 3">
    <name type="scientific">Ophiocordyceps australis</name>
    <dbReference type="NCBI Taxonomy" id="1399860"/>
    <lineage>
        <taxon>Eukaryota</taxon>
        <taxon>Fungi</taxon>
        <taxon>Dikarya</taxon>
        <taxon>Ascomycota</taxon>
        <taxon>Pezizomycotina</taxon>
        <taxon>Sordariomycetes</taxon>
        <taxon>Hypocreomycetidae</taxon>
        <taxon>Hypocreales</taxon>
        <taxon>Ophiocordycipitaceae</taxon>
        <taxon>Ophiocordyceps</taxon>
    </lineage>
</organism>
<dbReference type="InterPro" id="IPR007612">
    <property type="entry name" value="LOR"/>
</dbReference>
<proteinExistence type="inferred from homology"/>
<name>A0A2C5XW32_9HYPO</name>
<dbReference type="AlphaFoldDB" id="A0A2C5XW32"/>
<dbReference type="Proteomes" id="UP000226192">
    <property type="component" value="Unassembled WGS sequence"/>
</dbReference>
<dbReference type="EMBL" id="NJET01000102">
    <property type="protein sequence ID" value="PHH61475.1"/>
    <property type="molecule type" value="Genomic_DNA"/>
</dbReference>
<reference evidence="2 3" key="1">
    <citation type="submission" date="2017-06" db="EMBL/GenBank/DDBJ databases">
        <title>Ant-infecting Ophiocordyceps genomes reveal a high diversity of potential behavioral manipulation genes and a possible major role for enterotoxins.</title>
        <authorList>
            <person name="De Bekker C."/>
            <person name="Evans H.C."/>
            <person name="Brachmann A."/>
            <person name="Hughes D.P."/>
        </authorList>
    </citation>
    <scope>NUCLEOTIDE SEQUENCE [LARGE SCALE GENOMIC DNA]</scope>
    <source>
        <strain evidence="2 3">Map64</strain>
    </source>
</reference>
<evidence type="ECO:0008006" key="4">
    <source>
        <dbReference type="Google" id="ProtNLM"/>
    </source>
</evidence>
<evidence type="ECO:0000313" key="2">
    <source>
        <dbReference type="EMBL" id="PHH61475.1"/>
    </source>
</evidence>
<dbReference type="OrthoDB" id="97518at2759"/>
<comment type="similarity">
    <text evidence="1">Belongs to the LOR family.</text>
</comment>
<sequence>MVQLPPVQRPIGVFDDFIAKNTETLVIKEKFWSLSGDSFDIKLANGTSIFKVHGKHLTIGGRKTVSDMSGRHLFDIVKEHLHVHETYVIEDPQGKKILEIKNALFKLLGSKATAEFTSRNGETETLTMSGNWIDTSADIVCKSTGATAARIDRKLLNARELFGSQQTYALVVAPGVDMALMAAMCIALDEKNND</sequence>
<dbReference type="InterPro" id="IPR025659">
    <property type="entry name" value="Tubby-like_C"/>
</dbReference>
<protein>
    <recommendedName>
        <fullName evidence="4">Tubby C-terminal domain-containing protein</fullName>
    </recommendedName>
</protein>
<dbReference type="InterPro" id="IPR038595">
    <property type="entry name" value="LOR_sf"/>
</dbReference>
<evidence type="ECO:0000256" key="1">
    <source>
        <dbReference type="ARBA" id="ARBA00005437"/>
    </source>
</evidence>